<dbReference type="HOGENOM" id="CLU_013536_0_0_1"/>
<dbReference type="InterPro" id="IPR001138">
    <property type="entry name" value="Zn2Cys6_DnaBD"/>
</dbReference>
<dbReference type="Proteomes" id="UP000053263">
    <property type="component" value="Unassembled WGS sequence"/>
</dbReference>
<comment type="subcellular location">
    <subcellularLocation>
        <location evidence="1">Nucleus</location>
    </subcellularLocation>
</comment>
<gene>
    <name evidence="5" type="ORF">PLICRDRAFT_45259</name>
</gene>
<feature type="compositionally biased region" description="Low complexity" evidence="3">
    <location>
        <begin position="117"/>
        <end position="128"/>
    </location>
</feature>
<protein>
    <recommendedName>
        <fullName evidence="4">Zn(2)-C6 fungal-type domain-containing protein</fullName>
    </recommendedName>
</protein>
<feature type="region of interest" description="Disordered" evidence="3">
    <location>
        <begin position="116"/>
        <end position="139"/>
    </location>
</feature>
<dbReference type="SMART" id="SM00066">
    <property type="entry name" value="GAL4"/>
    <property type="match status" value="1"/>
</dbReference>
<accession>A0A0C9TA17</accession>
<dbReference type="GO" id="GO:0000981">
    <property type="term" value="F:DNA-binding transcription factor activity, RNA polymerase II-specific"/>
    <property type="evidence" value="ECO:0007669"/>
    <property type="project" value="InterPro"/>
</dbReference>
<keyword evidence="6" id="KW-1185">Reference proteome</keyword>
<dbReference type="PANTHER" id="PTHR37534:SF20">
    <property type="entry name" value="PRO1A C6 ZINK-FINGER PROTEIN"/>
    <property type="match status" value="1"/>
</dbReference>
<evidence type="ECO:0000313" key="5">
    <source>
        <dbReference type="EMBL" id="KII85128.1"/>
    </source>
</evidence>
<evidence type="ECO:0000256" key="3">
    <source>
        <dbReference type="SAM" id="MobiDB-lite"/>
    </source>
</evidence>
<feature type="region of interest" description="Disordered" evidence="3">
    <location>
        <begin position="1"/>
        <end position="21"/>
    </location>
</feature>
<proteinExistence type="predicted"/>
<dbReference type="CDD" id="cd00067">
    <property type="entry name" value="GAL4"/>
    <property type="match status" value="1"/>
</dbReference>
<feature type="domain" description="Zn(2)-C6 fungal-type" evidence="4">
    <location>
        <begin position="27"/>
        <end position="58"/>
    </location>
</feature>
<dbReference type="PANTHER" id="PTHR37534">
    <property type="entry name" value="TRANSCRIPTIONAL ACTIVATOR PROTEIN UGA3"/>
    <property type="match status" value="1"/>
</dbReference>
<dbReference type="PROSITE" id="PS50048">
    <property type="entry name" value="ZN2_CY6_FUNGAL_2"/>
    <property type="match status" value="1"/>
</dbReference>
<reference evidence="5 6" key="1">
    <citation type="submission" date="2014-06" db="EMBL/GenBank/DDBJ databases">
        <title>Evolutionary Origins and Diversification of the Mycorrhizal Mutualists.</title>
        <authorList>
            <consortium name="DOE Joint Genome Institute"/>
            <consortium name="Mycorrhizal Genomics Consortium"/>
            <person name="Kohler A."/>
            <person name="Kuo A."/>
            <person name="Nagy L.G."/>
            <person name="Floudas D."/>
            <person name="Copeland A."/>
            <person name="Barry K.W."/>
            <person name="Cichocki N."/>
            <person name="Veneault-Fourrey C."/>
            <person name="LaButti K."/>
            <person name="Lindquist E.A."/>
            <person name="Lipzen A."/>
            <person name="Lundell T."/>
            <person name="Morin E."/>
            <person name="Murat C."/>
            <person name="Riley R."/>
            <person name="Ohm R."/>
            <person name="Sun H."/>
            <person name="Tunlid A."/>
            <person name="Henrissat B."/>
            <person name="Grigoriev I.V."/>
            <person name="Hibbett D.S."/>
            <person name="Martin F."/>
        </authorList>
    </citation>
    <scope>NUCLEOTIDE SEQUENCE [LARGE SCALE GENOMIC DNA]</scope>
    <source>
        <strain evidence="5 6">FD-325 SS-3</strain>
    </source>
</reference>
<name>A0A0C9TA17_PLICR</name>
<dbReference type="Pfam" id="PF00172">
    <property type="entry name" value="Zn_clus"/>
    <property type="match status" value="1"/>
</dbReference>
<dbReference type="Gene3D" id="4.10.240.10">
    <property type="entry name" value="Zn(2)-C6 fungal-type DNA-binding domain"/>
    <property type="match status" value="1"/>
</dbReference>
<evidence type="ECO:0000256" key="2">
    <source>
        <dbReference type="ARBA" id="ARBA00023242"/>
    </source>
</evidence>
<dbReference type="InterPro" id="IPR036864">
    <property type="entry name" value="Zn2-C6_fun-type_DNA-bd_sf"/>
</dbReference>
<dbReference type="SUPFAM" id="SSF57701">
    <property type="entry name" value="Zn2/Cys6 DNA-binding domain"/>
    <property type="match status" value="1"/>
</dbReference>
<dbReference type="OrthoDB" id="5419315at2759"/>
<dbReference type="GO" id="GO:0008270">
    <property type="term" value="F:zinc ion binding"/>
    <property type="evidence" value="ECO:0007669"/>
    <property type="project" value="InterPro"/>
</dbReference>
<evidence type="ECO:0000313" key="6">
    <source>
        <dbReference type="Proteomes" id="UP000053263"/>
    </source>
</evidence>
<dbReference type="GO" id="GO:0005634">
    <property type="term" value="C:nucleus"/>
    <property type="evidence" value="ECO:0007669"/>
    <property type="project" value="UniProtKB-SubCell"/>
</dbReference>
<evidence type="ECO:0000256" key="1">
    <source>
        <dbReference type="ARBA" id="ARBA00004123"/>
    </source>
</evidence>
<evidence type="ECO:0000259" key="4">
    <source>
        <dbReference type="PROSITE" id="PS50048"/>
    </source>
</evidence>
<keyword evidence="2" id="KW-0539">Nucleus</keyword>
<dbReference type="AlphaFoldDB" id="A0A0C9TA17"/>
<sequence>MPPSAKTQRKSGPGAPKSKGAVRAKSGCYTCRIRRKKCDEKQNDNGHCETCVRLRLECLGFGSKRPEWLRDNHIVLELREKIKGHLASQGMIKGHSGSGPRSNGPETELLVLRDDYSSSVSPPTTPDSGRGPTLSMDDNRPLAQISSMRDDTYLIPYDTSVSHNSSTSPSMYTGPMLPSYNPPSADLSDDLSDPAWPSNITFSPALRSSFGLLYTAQPEYYEEDPTYSVIPYPQQSQQMPLQMSPYYPEADNTTLVGHYFDNVVDIQYLLADQSVKNLIQNTMRDPMAHGAIRVLSGMHFARVAGRSFHDTDYPAEWRKMEDSLICRQPNLGEADAMAALHLVSVYLFNGGMGHWATFIDLAWRYSTRMLHHNFYPPEVMLKSMTPSNQFIVKATMWFDVLGAASQSSMPLFMEDYRALFKPTGSLINNELPHPPSYMDMLPVMGCENHIVWALAEISALAVWKDEQLRRKCLDYMDLARRGREIEEYLDIPSRSQTDDPLSRNRHLTSEVFRHSARVYLHSVVSGDYPHVSKIAAGVRDTIDVLKTIRGTLPTHRRITARSVVRSVVFSIFICGCLTEDRDTRSYLAGCLDAQKSESVGNCQQVLQLMQKVWDSHRHRRDEPVEWRKTLQNSNVLLV</sequence>
<dbReference type="Pfam" id="PF11951">
    <property type="entry name" value="Fungal_trans_2"/>
    <property type="match status" value="1"/>
</dbReference>
<dbReference type="PROSITE" id="PS00463">
    <property type="entry name" value="ZN2_CY6_FUNGAL_1"/>
    <property type="match status" value="1"/>
</dbReference>
<dbReference type="EMBL" id="KN832568">
    <property type="protein sequence ID" value="KII85128.1"/>
    <property type="molecule type" value="Genomic_DNA"/>
</dbReference>
<dbReference type="InterPro" id="IPR021858">
    <property type="entry name" value="Fun_TF"/>
</dbReference>
<organism evidence="5 6">
    <name type="scientific">Plicaturopsis crispa FD-325 SS-3</name>
    <dbReference type="NCBI Taxonomy" id="944288"/>
    <lineage>
        <taxon>Eukaryota</taxon>
        <taxon>Fungi</taxon>
        <taxon>Dikarya</taxon>
        <taxon>Basidiomycota</taxon>
        <taxon>Agaricomycotina</taxon>
        <taxon>Agaricomycetes</taxon>
        <taxon>Agaricomycetidae</taxon>
        <taxon>Amylocorticiales</taxon>
        <taxon>Amylocorticiaceae</taxon>
        <taxon>Plicatura</taxon>
        <taxon>Plicaturopsis crispa</taxon>
    </lineage>
</organism>